<dbReference type="AlphaFoldDB" id="L0KMK4"/>
<gene>
    <name evidence="2" type="ordered locus">Mesau_02927</name>
</gene>
<accession>L0KMK4</accession>
<organism evidence="2 3">
    <name type="scientific">Mesorhizobium australicum (strain HAMBI 3006 / LMG 24608 / WSM2073)</name>
    <dbReference type="NCBI Taxonomy" id="754035"/>
    <lineage>
        <taxon>Bacteria</taxon>
        <taxon>Pseudomonadati</taxon>
        <taxon>Pseudomonadota</taxon>
        <taxon>Alphaproteobacteria</taxon>
        <taxon>Hyphomicrobiales</taxon>
        <taxon>Phyllobacteriaceae</taxon>
        <taxon>Mesorhizobium</taxon>
    </lineage>
</organism>
<name>L0KMK4_MESAW</name>
<evidence type="ECO:0000313" key="3">
    <source>
        <dbReference type="Proteomes" id="UP000010998"/>
    </source>
</evidence>
<evidence type="ECO:0000313" key="2">
    <source>
        <dbReference type="EMBL" id="AGB45308.1"/>
    </source>
</evidence>
<dbReference type="Proteomes" id="UP000010998">
    <property type="component" value="Chromosome"/>
</dbReference>
<reference evidence="3" key="1">
    <citation type="submission" date="2012-02" db="EMBL/GenBank/DDBJ databases">
        <title>Complete sequence of Mesorhizobium australicum WSM2073.</title>
        <authorList>
            <person name="Lucas S."/>
            <person name="Han J."/>
            <person name="Lapidus A."/>
            <person name="Cheng J.-F."/>
            <person name="Goodwin L."/>
            <person name="Pitluck S."/>
            <person name="Peters L."/>
            <person name="Gu W."/>
            <person name="Detter J.C."/>
            <person name="Han C."/>
            <person name="Tapia R."/>
            <person name="Land M."/>
            <person name="Hauser L."/>
            <person name="Kyrpides N."/>
            <person name="Ivanova N."/>
            <person name="Pagani I."/>
            <person name="Reeve W.G."/>
            <person name="Howieson J.G."/>
            <person name="Tiwari R.P."/>
            <person name="O'Hara G.W."/>
            <person name="Atkins C.A."/>
            <person name="Ronson C.W."/>
            <person name="Nandasena K.G."/>
            <person name="Woyke T."/>
        </authorList>
    </citation>
    <scope>NUCLEOTIDE SEQUENCE [LARGE SCALE GENOMIC DNA]</scope>
    <source>
        <strain evidence="3">LMG 24608 / HAMBI 3006 / WSM2073</strain>
    </source>
</reference>
<feature type="region of interest" description="Disordered" evidence="1">
    <location>
        <begin position="64"/>
        <end position="85"/>
    </location>
</feature>
<evidence type="ECO:0000256" key="1">
    <source>
        <dbReference type="SAM" id="MobiDB-lite"/>
    </source>
</evidence>
<keyword evidence="3" id="KW-1185">Reference proteome</keyword>
<protein>
    <submittedName>
        <fullName evidence="2">Uncharacterized protein</fullName>
    </submittedName>
</protein>
<sequence>MAGFGPVGRKVSPWIGQYVTGLGCRARWPRALLNPEWALDILKSMSSTNSSILRRVPATLQRAQSLEESASDTRDSYACAAHDGS</sequence>
<dbReference type="HOGENOM" id="CLU_2508844_0_0_5"/>
<dbReference type="EMBL" id="CP003358">
    <property type="protein sequence ID" value="AGB45308.1"/>
    <property type="molecule type" value="Genomic_DNA"/>
</dbReference>
<proteinExistence type="predicted"/>
<dbReference type="KEGG" id="mam:Mesau_02927"/>